<feature type="compositionally biased region" description="Acidic residues" evidence="1">
    <location>
        <begin position="376"/>
        <end position="404"/>
    </location>
</feature>
<dbReference type="SUPFAM" id="SSF82895">
    <property type="entry name" value="TSP-1 type 1 repeat"/>
    <property type="match status" value="1"/>
</dbReference>
<dbReference type="InterPro" id="IPR036383">
    <property type="entry name" value="TSP1_rpt_sf"/>
</dbReference>
<evidence type="ECO:0000313" key="4">
    <source>
        <dbReference type="Proteomes" id="UP000663829"/>
    </source>
</evidence>
<sequence length="428" mass="47518">MMRTNGYQDNHTLMVPYFSPSDLAHVKICPSAKWSPKGEIVAGINGKGSGPDQFDTPYDIFIDEYNNMFVADSLNHRIQKWPPGSTKGATVGSMARPLVGIPYPTKIFVDSEESVYALDYGHDENNNSIVKWRRGLGNNGTLVINEGIAIGGLCGDMDGNLYISDYDKNEILKWSPGSTKGILMAGGKGRGKALIQFDGPRELYVDGTHNIYVNDEQNYRVQKWRPDHINAATVAGGIKCLNDFAVDMDGNVYTVDSCNSIVQKWSPHSSTPITVVNGDPSGIYAISFDTYGNMFLCEGNENRIRKYSIIYNDCVDGKWGPWDAWNSCNSTNGVERQSRTRICNGTICSGIASLNMARKNSSHEKEISEILADSNSDYDTEIYTDSDDSTADSDDSLSDSDEKAEEPPRKKKRREFLNWKPERLTPKS</sequence>
<reference evidence="2" key="1">
    <citation type="submission" date="2021-02" db="EMBL/GenBank/DDBJ databases">
        <authorList>
            <person name="Nowell W R."/>
        </authorList>
    </citation>
    <scope>NUCLEOTIDE SEQUENCE</scope>
</reference>
<dbReference type="Proteomes" id="UP000663829">
    <property type="component" value="Unassembled WGS sequence"/>
</dbReference>
<dbReference type="PANTHER" id="PTHR24104:SF25">
    <property type="entry name" value="PROTEIN LIN-41"/>
    <property type="match status" value="1"/>
</dbReference>
<dbReference type="EMBL" id="CAJNOQ010011143">
    <property type="protein sequence ID" value="CAF1269489.1"/>
    <property type="molecule type" value="Genomic_DNA"/>
</dbReference>
<dbReference type="GO" id="GO:0008270">
    <property type="term" value="F:zinc ion binding"/>
    <property type="evidence" value="ECO:0007669"/>
    <property type="project" value="UniProtKB-KW"/>
</dbReference>
<feature type="region of interest" description="Disordered" evidence="1">
    <location>
        <begin position="376"/>
        <end position="428"/>
    </location>
</feature>
<dbReference type="InterPro" id="IPR050952">
    <property type="entry name" value="TRIM-NHL_E3_ligases"/>
</dbReference>
<dbReference type="Gene3D" id="2.20.100.10">
    <property type="entry name" value="Thrombospondin type-1 (TSP1) repeat"/>
    <property type="match status" value="1"/>
</dbReference>
<dbReference type="AlphaFoldDB" id="A0A815BCH8"/>
<gene>
    <name evidence="2" type="ORF">GPM918_LOCUS27008</name>
    <name evidence="3" type="ORF">SRO942_LOCUS27265</name>
</gene>
<feature type="compositionally biased region" description="Basic and acidic residues" evidence="1">
    <location>
        <begin position="415"/>
        <end position="428"/>
    </location>
</feature>
<comment type="caution">
    <text evidence="2">The sequence shown here is derived from an EMBL/GenBank/DDBJ whole genome shotgun (WGS) entry which is preliminary data.</text>
</comment>
<organism evidence="2 4">
    <name type="scientific">Didymodactylos carnosus</name>
    <dbReference type="NCBI Taxonomy" id="1234261"/>
    <lineage>
        <taxon>Eukaryota</taxon>
        <taxon>Metazoa</taxon>
        <taxon>Spiralia</taxon>
        <taxon>Gnathifera</taxon>
        <taxon>Rotifera</taxon>
        <taxon>Eurotatoria</taxon>
        <taxon>Bdelloidea</taxon>
        <taxon>Philodinida</taxon>
        <taxon>Philodinidae</taxon>
        <taxon>Didymodactylos</taxon>
    </lineage>
</organism>
<dbReference type="OrthoDB" id="9867095at2759"/>
<dbReference type="CDD" id="cd05819">
    <property type="entry name" value="NHL"/>
    <property type="match status" value="1"/>
</dbReference>
<name>A0A815BCH8_9BILA</name>
<evidence type="ECO:0000313" key="2">
    <source>
        <dbReference type="EMBL" id="CAF1269489.1"/>
    </source>
</evidence>
<keyword evidence="4" id="KW-1185">Reference proteome</keyword>
<dbReference type="Gene3D" id="2.40.10.500">
    <property type="match status" value="3"/>
</dbReference>
<evidence type="ECO:0000256" key="1">
    <source>
        <dbReference type="SAM" id="MobiDB-lite"/>
    </source>
</evidence>
<dbReference type="PANTHER" id="PTHR24104">
    <property type="entry name" value="E3 UBIQUITIN-PROTEIN LIGASE NHLRC1-RELATED"/>
    <property type="match status" value="1"/>
</dbReference>
<accession>A0A815BCH8</accession>
<dbReference type="SUPFAM" id="SSF101898">
    <property type="entry name" value="NHL repeat"/>
    <property type="match status" value="1"/>
</dbReference>
<dbReference type="Proteomes" id="UP000681722">
    <property type="component" value="Unassembled WGS sequence"/>
</dbReference>
<proteinExistence type="predicted"/>
<dbReference type="SUPFAM" id="SSF63829">
    <property type="entry name" value="Calcium-dependent phosphotriesterase"/>
    <property type="match status" value="1"/>
</dbReference>
<protein>
    <submittedName>
        <fullName evidence="2">Uncharacterized protein</fullName>
    </submittedName>
</protein>
<evidence type="ECO:0000313" key="3">
    <source>
        <dbReference type="EMBL" id="CAF4056158.1"/>
    </source>
</evidence>
<feature type="non-terminal residue" evidence="2">
    <location>
        <position position="1"/>
    </location>
</feature>
<dbReference type="EMBL" id="CAJOBC010022672">
    <property type="protein sequence ID" value="CAF4056158.1"/>
    <property type="molecule type" value="Genomic_DNA"/>
</dbReference>